<dbReference type="InterPro" id="IPR042098">
    <property type="entry name" value="TauD-like_sf"/>
</dbReference>
<dbReference type="RefSeq" id="WP_187785775.1">
    <property type="nucleotide sequence ID" value="NZ_JACTVA010000035.1"/>
</dbReference>
<evidence type="ECO:0000256" key="1">
    <source>
        <dbReference type="ARBA" id="ARBA00023002"/>
    </source>
</evidence>
<proteinExistence type="predicted"/>
<protein>
    <submittedName>
        <fullName evidence="2">Uncharacterized protein</fullName>
    </submittedName>
</protein>
<evidence type="ECO:0000313" key="3">
    <source>
        <dbReference type="Proteomes" id="UP000626026"/>
    </source>
</evidence>
<reference evidence="2 3" key="1">
    <citation type="journal article" date="2013" name="Int. J. Syst. Evol. Microbiol.">
        <title>Roseomonas aerophila sp. nov., isolated from air.</title>
        <authorList>
            <person name="Kim S.J."/>
            <person name="Weon H.Y."/>
            <person name="Ahn J.H."/>
            <person name="Hong S.B."/>
            <person name="Seok S.J."/>
            <person name="Whang K.S."/>
            <person name="Kwon S.W."/>
        </authorList>
    </citation>
    <scope>NUCLEOTIDE SEQUENCE [LARGE SCALE GENOMIC DNA]</scope>
    <source>
        <strain evidence="2 3">NBRC 108923</strain>
    </source>
</reference>
<name>A0ABR7RQE8_9PROT</name>
<dbReference type="Gene3D" id="3.60.130.10">
    <property type="entry name" value="Clavaminate synthase-like"/>
    <property type="match status" value="1"/>
</dbReference>
<evidence type="ECO:0000313" key="2">
    <source>
        <dbReference type="EMBL" id="MBC9208623.1"/>
    </source>
</evidence>
<comment type="caution">
    <text evidence="2">The sequence shown here is derived from an EMBL/GenBank/DDBJ whole genome shotgun (WGS) entry which is preliminary data.</text>
</comment>
<keyword evidence="1" id="KW-0560">Oxidoreductase</keyword>
<gene>
    <name evidence="2" type="ORF">IBL26_17370</name>
</gene>
<dbReference type="Proteomes" id="UP000626026">
    <property type="component" value="Unassembled WGS sequence"/>
</dbReference>
<dbReference type="SUPFAM" id="SSF51197">
    <property type="entry name" value="Clavaminate synthase-like"/>
    <property type="match status" value="1"/>
</dbReference>
<dbReference type="EMBL" id="JACTVA010000035">
    <property type="protein sequence ID" value="MBC9208623.1"/>
    <property type="molecule type" value="Genomic_DNA"/>
</dbReference>
<keyword evidence="3" id="KW-1185">Reference proteome</keyword>
<sequence>MTDTPTPRRIAPESGAHLWTAEALSPADWMVPLGAEAAAETLAPPGEPRPVLDPLLSRVAERLAHGKGFALLRGLPAPEDGAALLATLGERMGERMTVPAGSLAEGASDILLLLCRQPTTVTLRSAAAVHNALMKADRAQLEVFYRPLPHGEDLDLPVFAVSSGVFSAWLRREAIARATPAAALAALDAALETPGLALSLPLRPGDVLALNPFLVWADPASGLEALALRGKVDSRLATGAFAGLGA</sequence>
<organism evidence="2 3">
    <name type="scientific">Teichococcus aerophilus</name>
    <dbReference type="NCBI Taxonomy" id="1224513"/>
    <lineage>
        <taxon>Bacteria</taxon>
        <taxon>Pseudomonadati</taxon>
        <taxon>Pseudomonadota</taxon>
        <taxon>Alphaproteobacteria</taxon>
        <taxon>Acetobacterales</taxon>
        <taxon>Roseomonadaceae</taxon>
        <taxon>Roseomonas</taxon>
    </lineage>
</organism>
<accession>A0ABR7RQE8</accession>